<evidence type="ECO:0000256" key="3">
    <source>
        <dbReference type="ARBA" id="ARBA00022989"/>
    </source>
</evidence>
<feature type="transmembrane region" description="Helical" evidence="5">
    <location>
        <begin position="153"/>
        <end position="174"/>
    </location>
</feature>
<gene>
    <name evidence="7" type="ORF">METZ01_LOCUS115961</name>
</gene>
<dbReference type="PANTHER" id="PTHR22911:SF6">
    <property type="entry name" value="SOLUTE CARRIER FAMILY 35 MEMBER G1"/>
    <property type="match status" value="1"/>
</dbReference>
<keyword evidence="2 5" id="KW-0812">Transmembrane</keyword>
<feature type="domain" description="EamA" evidence="6">
    <location>
        <begin position="155"/>
        <end position="283"/>
    </location>
</feature>
<feature type="transmembrane region" description="Helical" evidence="5">
    <location>
        <begin position="242"/>
        <end position="262"/>
    </location>
</feature>
<dbReference type="SUPFAM" id="SSF103481">
    <property type="entry name" value="Multidrug resistance efflux transporter EmrE"/>
    <property type="match status" value="2"/>
</dbReference>
<evidence type="ECO:0000256" key="4">
    <source>
        <dbReference type="ARBA" id="ARBA00023136"/>
    </source>
</evidence>
<feature type="transmembrane region" description="Helical" evidence="5">
    <location>
        <begin position="268"/>
        <end position="290"/>
    </location>
</feature>
<evidence type="ECO:0000313" key="7">
    <source>
        <dbReference type="EMBL" id="SVA63107.1"/>
    </source>
</evidence>
<dbReference type="GO" id="GO:0016020">
    <property type="term" value="C:membrane"/>
    <property type="evidence" value="ECO:0007669"/>
    <property type="project" value="UniProtKB-SubCell"/>
</dbReference>
<keyword evidence="4 5" id="KW-0472">Membrane</keyword>
<dbReference type="Pfam" id="PF00892">
    <property type="entry name" value="EamA"/>
    <property type="match status" value="2"/>
</dbReference>
<protein>
    <recommendedName>
        <fullName evidence="6">EamA domain-containing protein</fullName>
    </recommendedName>
</protein>
<feature type="transmembrane region" description="Helical" evidence="5">
    <location>
        <begin position="77"/>
        <end position="99"/>
    </location>
</feature>
<evidence type="ECO:0000259" key="6">
    <source>
        <dbReference type="Pfam" id="PF00892"/>
    </source>
</evidence>
<proteinExistence type="predicted"/>
<comment type="subcellular location">
    <subcellularLocation>
        <location evidence="1">Membrane</location>
        <topology evidence="1">Multi-pass membrane protein</topology>
    </subcellularLocation>
</comment>
<accession>A0A381XG14</accession>
<evidence type="ECO:0000256" key="5">
    <source>
        <dbReference type="SAM" id="Phobius"/>
    </source>
</evidence>
<dbReference type="AlphaFoldDB" id="A0A381XG14"/>
<sequence>MFKPALQNSFRAALMITAASSLIGMTAILAKILGQGFKGESLHPLQVSTGRFGFALLTILIFLLIKRYKFEKPHYLIHFSRSVFGWIGVTCMFAAVTLIPVPDAISISFLNPVFAMFLALLILKERVGALRWSAAGIALAGSIILLRPGFDGFQLGALIAFAAALCFGIEVILIKKLSGMEAPLQILCINNIIGFVISLTAASFVWVNPTDRQWVELLALGVIMVSAQALTIQAMRSSDASYVLPFFYLSLVFATIYDFWIFKSQPDWISFLGAFTIVSGAIIPSVKGYYDQRQNRARAKQILPNDRVSHLN</sequence>
<feature type="transmembrane region" description="Helical" evidence="5">
    <location>
        <begin position="45"/>
        <end position="65"/>
    </location>
</feature>
<evidence type="ECO:0000256" key="2">
    <source>
        <dbReference type="ARBA" id="ARBA00022692"/>
    </source>
</evidence>
<dbReference type="InterPro" id="IPR000620">
    <property type="entry name" value="EamA_dom"/>
</dbReference>
<reference evidence="7" key="1">
    <citation type="submission" date="2018-05" db="EMBL/GenBank/DDBJ databases">
        <authorList>
            <person name="Lanie J.A."/>
            <person name="Ng W.-L."/>
            <person name="Kazmierczak K.M."/>
            <person name="Andrzejewski T.M."/>
            <person name="Davidsen T.M."/>
            <person name="Wayne K.J."/>
            <person name="Tettelin H."/>
            <person name="Glass J.I."/>
            <person name="Rusch D."/>
            <person name="Podicherti R."/>
            <person name="Tsui H.-C.T."/>
            <person name="Winkler M.E."/>
        </authorList>
    </citation>
    <scope>NUCLEOTIDE SEQUENCE</scope>
</reference>
<feature type="transmembrane region" description="Helical" evidence="5">
    <location>
        <begin position="186"/>
        <end position="207"/>
    </location>
</feature>
<name>A0A381XG14_9ZZZZ</name>
<feature type="domain" description="EamA" evidence="6">
    <location>
        <begin position="12"/>
        <end position="146"/>
    </location>
</feature>
<evidence type="ECO:0000256" key="1">
    <source>
        <dbReference type="ARBA" id="ARBA00004141"/>
    </source>
</evidence>
<keyword evidence="3 5" id="KW-1133">Transmembrane helix</keyword>
<feature type="transmembrane region" description="Helical" evidence="5">
    <location>
        <begin position="105"/>
        <end position="123"/>
    </location>
</feature>
<feature type="transmembrane region" description="Helical" evidence="5">
    <location>
        <begin position="130"/>
        <end position="147"/>
    </location>
</feature>
<organism evidence="7">
    <name type="scientific">marine metagenome</name>
    <dbReference type="NCBI Taxonomy" id="408172"/>
    <lineage>
        <taxon>unclassified sequences</taxon>
        <taxon>metagenomes</taxon>
        <taxon>ecological metagenomes</taxon>
    </lineage>
</organism>
<feature type="transmembrane region" description="Helical" evidence="5">
    <location>
        <begin position="12"/>
        <end position="33"/>
    </location>
</feature>
<dbReference type="PANTHER" id="PTHR22911">
    <property type="entry name" value="ACYL-MALONYL CONDENSING ENZYME-RELATED"/>
    <property type="match status" value="1"/>
</dbReference>
<dbReference type="EMBL" id="UINC01014878">
    <property type="protein sequence ID" value="SVA63107.1"/>
    <property type="molecule type" value="Genomic_DNA"/>
</dbReference>
<dbReference type="InterPro" id="IPR037185">
    <property type="entry name" value="EmrE-like"/>
</dbReference>
<feature type="transmembrane region" description="Helical" evidence="5">
    <location>
        <begin position="213"/>
        <end position="230"/>
    </location>
</feature>